<dbReference type="GO" id="GO:0030466">
    <property type="term" value="P:silent mating-type cassette heterochromatin formation"/>
    <property type="evidence" value="ECO:0007669"/>
    <property type="project" value="TreeGrafter"/>
</dbReference>
<dbReference type="GO" id="GO:0043565">
    <property type="term" value="F:sequence-specific DNA binding"/>
    <property type="evidence" value="ECO:0007669"/>
    <property type="project" value="InterPro"/>
</dbReference>
<dbReference type="PANTHER" id="PTHR39147">
    <property type="entry name" value="PROTEIN SPT21"/>
    <property type="match status" value="1"/>
</dbReference>
<dbReference type="STRING" id="1157962.A0A250XIH9"/>
<gene>
    <name evidence="4" type="ORF">CEUSTIGMA_g10269.t1</name>
</gene>
<dbReference type="Proteomes" id="UP000232323">
    <property type="component" value="Unassembled WGS sequence"/>
</dbReference>
<dbReference type="Gene3D" id="3.30.50.10">
    <property type="entry name" value="Erythroid Transcription Factor GATA-1, subunit A"/>
    <property type="match status" value="1"/>
</dbReference>
<dbReference type="PROSITE" id="PS00344">
    <property type="entry name" value="GATA_ZN_FINGER_1"/>
    <property type="match status" value="1"/>
</dbReference>
<accession>A0A250XIH9</accession>
<dbReference type="PROSITE" id="PS50114">
    <property type="entry name" value="GATA_ZN_FINGER_2"/>
    <property type="match status" value="1"/>
</dbReference>
<reference evidence="4 5" key="1">
    <citation type="submission" date="2017-08" db="EMBL/GenBank/DDBJ databases">
        <title>Acidophilic green algal genome provides insights into adaptation to an acidic environment.</title>
        <authorList>
            <person name="Hirooka S."/>
            <person name="Hirose Y."/>
            <person name="Kanesaki Y."/>
            <person name="Higuchi S."/>
            <person name="Fujiwara T."/>
            <person name="Onuma R."/>
            <person name="Era A."/>
            <person name="Ohbayashi R."/>
            <person name="Uzuka A."/>
            <person name="Nozaki H."/>
            <person name="Yoshikawa H."/>
            <person name="Miyagishima S.Y."/>
        </authorList>
    </citation>
    <scope>NUCLEOTIDE SEQUENCE [LARGE SCALE GENOMIC DNA]</scope>
    <source>
        <strain evidence="4 5">NIES-2499</strain>
    </source>
</reference>
<feature type="domain" description="GATA-type" evidence="3">
    <location>
        <begin position="457"/>
        <end position="500"/>
    </location>
</feature>
<dbReference type="Pfam" id="PF00320">
    <property type="entry name" value="GATA"/>
    <property type="match status" value="1"/>
</dbReference>
<dbReference type="EMBL" id="BEGY01000087">
    <property type="protein sequence ID" value="GAX82843.1"/>
    <property type="molecule type" value="Genomic_DNA"/>
</dbReference>
<feature type="compositionally biased region" description="Low complexity" evidence="2">
    <location>
        <begin position="380"/>
        <end position="399"/>
    </location>
</feature>
<evidence type="ECO:0000313" key="4">
    <source>
        <dbReference type="EMBL" id="GAX82843.1"/>
    </source>
</evidence>
<dbReference type="OrthoDB" id="2162994at2759"/>
<dbReference type="GO" id="GO:0008270">
    <property type="term" value="F:zinc ion binding"/>
    <property type="evidence" value="ECO:0007669"/>
    <property type="project" value="UniProtKB-KW"/>
</dbReference>
<evidence type="ECO:0000256" key="2">
    <source>
        <dbReference type="SAM" id="MobiDB-lite"/>
    </source>
</evidence>
<dbReference type="InterPro" id="IPR042403">
    <property type="entry name" value="Spt21/Ams2"/>
</dbReference>
<dbReference type="InterPro" id="IPR013088">
    <property type="entry name" value="Znf_NHR/GATA"/>
</dbReference>
<evidence type="ECO:0000259" key="3">
    <source>
        <dbReference type="PROSITE" id="PS50114"/>
    </source>
</evidence>
<feature type="compositionally biased region" description="Polar residues" evidence="2">
    <location>
        <begin position="107"/>
        <end position="125"/>
    </location>
</feature>
<feature type="compositionally biased region" description="Low complexity" evidence="2">
    <location>
        <begin position="356"/>
        <end position="368"/>
    </location>
</feature>
<feature type="compositionally biased region" description="Pro residues" evidence="2">
    <location>
        <begin position="369"/>
        <end position="379"/>
    </location>
</feature>
<protein>
    <recommendedName>
        <fullName evidence="3">GATA-type domain-containing protein</fullName>
    </recommendedName>
</protein>
<dbReference type="SMART" id="SM00401">
    <property type="entry name" value="ZnF_GATA"/>
    <property type="match status" value="1"/>
</dbReference>
<dbReference type="GO" id="GO:0000183">
    <property type="term" value="P:rDNA heterochromatin formation"/>
    <property type="evidence" value="ECO:0007669"/>
    <property type="project" value="TreeGrafter"/>
</dbReference>
<feature type="region of interest" description="Disordered" evidence="2">
    <location>
        <begin position="221"/>
        <end position="266"/>
    </location>
</feature>
<feature type="compositionally biased region" description="Basic and acidic residues" evidence="2">
    <location>
        <begin position="96"/>
        <end position="105"/>
    </location>
</feature>
<keyword evidence="5" id="KW-1185">Reference proteome</keyword>
<feature type="region of interest" description="Disordered" evidence="2">
    <location>
        <begin position="673"/>
        <end position="700"/>
    </location>
</feature>
<dbReference type="GO" id="GO:0006357">
    <property type="term" value="P:regulation of transcription by RNA polymerase II"/>
    <property type="evidence" value="ECO:0007669"/>
    <property type="project" value="TreeGrafter"/>
</dbReference>
<organism evidence="4 5">
    <name type="scientific">Chlamydomonas eustigma</name>
    <dbReference type="NCBI Taxonomy" id="1157962"/>
    <lineage>
        <taxon>Eukaryota</taxon>
        <taxon>Viridiplantae</taxon>
        <taxon>Chlorophyta</taxon>
        <taxon>core chlorophytes</taxon>
        <taxon>Chlorophyceae</taxon>
        <taxon>CS clade</taxon>
        <taxon>Chlamydomonadales</taxon>
        <taxon>Chlamydomonadaceae</taxon>
        <taxon>Chlamydomonas</taxon>
    </lineage>
</organism>
<keyword evidence="1" id="KW-0863">Zinc-finger</keyword>
<dbReference type="InterPro" id="IPR000679">
    <property type="entry name" value="Znf_GATA"/>
</dbReference>
<dbReference type="PANTHER" id="PTHR39147:SF1">
    <property type="entry name" value="PROTEIN SPT21"/>
    <property type="match status" value="1"/>
</dbReference>
<evidence type="ECO:0000313" key="5">
    <source>
        <dbReference type="Proteomes" id="UP000232323"/>
    </source>
</evidence>
<proteinExistence type="predicted"/>
<dbReference type="SUPFAM" id="SSF57716">
    <property type="entry name" value="Glucocorticoid receptor-like (DNA-binding domain)"/>
    <property type="match status" value="1"/>
</dbReference>
<keyword evidence="1" id="KW-0479">Metal-binding</keyword>
<evidence type="ECO:0000256" key="1">
    <source>
        <dbReference type="PROSITE-ProRule" id="PRU00094"/>
    </source>
</evidence>
<feature type="region of interest" description="Disordered" evidence="2">
    <location>
        <begin position="415"/>
        <end position="442"/>
    </location>
</feature>
<feature type="region of interest" description="Disordered" evidence="2">
    <location>
        <begin position="356"/>
        <end position="399"/>
    </location>
</feature>
<dbReference type="AlphaFoldDB" id="A0A250XIH9"/>
<feature type="compositionally biased region" description="Polar residues" evidence="2">
    <location>
        <begin position="241"/>
        <end position="266"/>
    </location>
</feature>
<feature type="compositionally biased region" description="Polar residues" evidence="2">
    <location>
        <begin position="34"/>
        <end position="89"/>
    </location>
</feature>
<feature type="region of interest" description="Disordered" evidence="2">
    <location>
        <begin position="34"/>
        <end position="125"/>
    </location>
</feature>
<sequence length="741" mass="75811">MDPSKTCEIGTIKLEISGPSTVQEGAITPGTFSITFQSHSSIPSASANPEQPSLSQDVAGVSVQNYSIQNQPARASMRPSSENTSQEDPITTKVALNHEDPDEVHSANPTPTPSDSKNNEQQQQPVPAYPVSAMIPPTMFSGMIPGAWPGAMMPPGMTPMGAGMMPMAPGMMYPGMVPPAFPPAWMPPTGMMMPPPFGMMPPPFMMPQGMVPGMPLMMVNPPIPPLDSSQPSNTAPPPNLNPQSSAPPLTSQFTRSNTPTSALAPSTISRGVVTGLPVLEFAQQWQQQQQQSMMCWWPNSMAMTPPGLIPSASAQDMTPRPGVAAMTPSPLVPQHPPPAASVSSVVVVPMPVKSPTPMRATTATAPVKPQVPAPQPPPTTSSRPLLPSASLPSNPVALPQQNGHLQLYEKEDIGSDVGEDYDSQSGGEGEGGMPSGSKRSIDGSYSHGLVKKGKRNSKDFKVCKNCGTTATPFWRKDKNDGKPLCNACGLYHAKNDAPRPKGLWKADEAGSMAGATIQLPPGSTTLPGANMSSGAISNTPSASGTSQQQQANAMAAAAAAAMAQFAAMDPAAAAAVQAAMRASATSTAAGGVAKFPSGSNGGLTAAAAAAMMMMAPRPMLPNMLVRPTGGVIRAPGHIPSVPGLPTVLSPLTAPAPRPQAAAAAALQSLALHSQPPVPLPSRGAPMNNVTTPNASAGTAAITPSSTSAVATATSHAEAASSLALEAEEEAAATLQALGGQI</sequence>
<keyword evidence="1" id="KW-0862">Zinc</keyword>
<comment type="caution">
    <text evidence="4">The sequence shown here is derived from an EMBL/GenBank/DDBJ whole genome shotgun (WGS) entry which is preliminary data.</text>
</comment>
<dbReference type="CDD" id="cd00202">
    <property type="entry name" value="ZnF_GATA"/>
    <property type="match status" value="1"/>
</dbReference>
<name>A0A250XIH9_9CHLO</name>